<comment type="caution">
    <text evidence="2">The sequence shown here is derived from an EMBL/GenBank/DDBJ whole genome shotgun (WGS) entry which is preliminary data.</text>
</comment>
<evidence type="ECO:0000256" key="1">
    <source>
        <dbReference type="SAM" id="MobiDB-lite"/>
    </source>
</evidence>
<evidence type="ECO:0008006" key="4">
    <source>
        <dbReference type="Google" id="ProtNLM"/>
    </source>
</evidence>
<reference evidence="2 3" key="1">
    <citation type="submission" date="2024-02" db="EMBL/GenBank/DDBJ databases">
        <title>De novo assembly and annotation of 12 fungi associated with fruit tree decline syndrome in Ontario, Canada.</title>
        <authorList>
            <person name="Sulman M."/>
            <person name="Ellouze W."/>
            <person name="Ilyukhin E."/>
        </authorList>
    </citation>
    <scope>NUCLEOTIDE SEQUENCE [LARGE SCALE GENOMIC DNA]</scope>
    <source>
        <strain evidence="2 3">M42-189</strain>
    </source>
</reference>
<name>A0ABR3QMD7_9PLEO</name>
<gene>
    <name evidence="2" type="ORF">SLS60_010926</name>
</gene>
<accession>A0ABR3QMD7</accession>
<sequence length="224" mass="25431">MDDDWQSEVLTSRHMHNRVHNKPNRRNRPFDVHKTFGSYTCKCAAWQSKQDERIQQQEITLELYRLTPNEEGIVGELKFPGTLEAAVILAASRASLDTAVSEVEAEAIEEDGRDEGQGDDENEASDAEDHENEQDSEEPARFRRFEKNSFRVPKFWLRWSGMVEGSEVVTSDLGYVVFSGTDCRKFKGTITCGPRGWKDVAISGHRIAGRGASDVPVRWNEQIL</sequence>
<protein>
    <recommendedName>
        <fullName evidence="4">Catalase</fullName>
    </recommendedName>
</protein>
<dbReference type="Proteomes" id="UP001521785">
    <property type="component" value="Unassembled WGS sequence"/>
</dbReference>
<evidence type="ECO:0000313" key="3">
    <source>
        <dbReference type="Proteomes" id="UP001521785"/>
    </source>
</evidence>
<evidence type="ECO:0000313" key="2">
    <source>
        <dbReference type="EMBL" id="KAL1593318.1"/>
    </source>
</evidence>
<dbReference type="EMBL" id="JAKJXO020000019">
    <property type="protein sequence ID" value="KAL1593318.1"/>
    <property type="molecule type" value="Genomic_DNA"/>
</dbReference>
<proteinExistence type="predicted"/>
<feature type="region of interest" description="Disordered" evidence="1">
    <location>
        <begin position="102"/>
        <end position="140"/>
    </location>
</feature>
<feature type="compositionally biased region" description="Acidic residues" evidence="1">
    <location>
        <begin position="103"/>
        <end position="137"/>
    </location>
</feature>
<organism evidence="2 3">
    <name type="scientific">Paraconiothyrium brasiliense</name>
    <dbReference type="NCBI Taxonomy" id="300254"/>
    <lineage>
        <taxon>Eukaryota</taxon>
        <taxon>Fungi</taxon>
        <taxon>Dikarya</taxon>
        <taxon>Ascomycota</taxon>
        <taxon>Pezizomycotina</taxon>
        <taxon>Dothideomycetes</taxon>
        <taxon>Pleosporomycetidae</taxon>
        <taxon>Pleosporales</taxon>
        <taxon>Massarineae</taxon>
        <taxon>Didymosphaeriaceae</taxon>
        <taxon>Paraconiothyrium</taxon>
    </lineage>
</organism>
<keyword evidence="3" id="KW-1185">Reference proteome</keyword>